<protein>
    <submittedName>
        <fullName evidence="4">Ribosomal protein S18 acetylase RimI-like enzyme</fullName>
    </submittedName>
</protein>
<evidence type="ECO:0000259" key="3">
    <source>
        <dbReference type="PROSITE" id="PS51186"/>
    </source>
</evidence>
<keyword evidence="2" id="KW-0012">Acyltransferase</keyword>
<dbReference type="GO" id="GO:0005840">
    <property type="term" value="C:ribosome"/>
    <property type="evidence" value="ECO:0007669"/>
    <property type="project" value="UniProtKB-KW"/>
</dbReference>
<proteinExistence type="predicted"/>
<dbReference type="Proteomes" id="UP000295055">
    <property type="component" value="Unassembled WGS sequence"/>
</dbReference>
<dbReference type="GO" id="GO:0016747">
    <property type="term" value="F:acyltransferase activity, transferring groups other than amino-acyl groups"/>
    <property type="evidence" value="ECO:0007669"/>
    <property type="project" value="InterPro"/>
</dbReference>
<dbReference type="PANTHER" id="PTHR43800:SF1">
    <property type="entry name" value="PEPTIDYL-LYSINE N-ACETYLTRANSFERASE YJAB"/>
    <property type="match status" value="1"/>
</dbReference>
<evidence type="ECO:0000256" key="2">
    <source>
        <dbReference type="ARBA" id="ARBA00023315"/>
    </source>
</evidence>
<evidence type="ECO:0000313" key="5">
    <source>
        <dbReference type="Proteomes" id="UP000295055"/>
    </source>
</evidence>
<dbReference type="RefSeq" id="WP_132495482.1">
    <property type="nucleotide sequence ID" value="NZ_SMAS01000002.1"/>
</dbReference>
<dbReference type="SUPFAM" id="SSF55729">
    <property type="entry name" value="Acyl-CoA N-acyltransferases (Nat)"/>
    <property type="match status" value="1"/>
</dbReference>
<gene>
    <name evidence="4" type="ORF">EC835_102269</name>
</gene>
<dbReference type="CDD" id="cd04301">
    <property type="entry name" value="NAT_SF"/>
    <property type="match status" value="1"/>
</dbReference>
<dbReference type="Gene3D" id="3.40.630.30">
    <property type="match status" value="1"/>
</dbReference>
<keyword evidence="4" id="KW-0689">Ribosomal protein</keyword>
<dbReference type="AlphaFoldDB" id="A0A4R3NPZ0"/>
<organism evidence="4 5">
    <name type="scientific">Providencia alcalifaciens</name>
    <dbReference type="NCBI Taxonomy" id="126385"/>
    <lineage>
        <taxon>Bacteria</taxon>
        <taxon>Pseudomonadati</taxon>
        <taxon>Pseudomonadota</taxon>
        <taxon>Gammaproteobacteria</taxon>
        <taxon>Enterobacterales</taxon>
        <taxon>Morganellaceae</taxon>
        <taxon>Providencia</taxon>
    </lineage>
</organism>
<dbReference type="PANTHER" id="PTHR43800">
    <property type="entry name" value="PEPTIDYL-LYSINE N-ACETYLTRANSFERASE YJAB"/>
    <property type="match status" value="1"/>
</dbReference>
<dbReference type="PROSITE" id="PS51186">
    <property type="entry name" value="GNAT"/>
    <property type="match status" value="1"/>
</dbReference>
<keyword evidence="1" id="KW-0808">Transferase</keyword>
<accession>A0A4R3NPZ0</accession>
<keyword evidence="4" id="KW-0687">Ribonucleoprotein</keyword>
<evidence type="ECO:0000256" key="1">
    <source>
        <dbReference type="ARBA" id="ARBA00022679"/>
    </source>
</evidence>
<dbReference type="OrthoDB" id="572496at2"/>
<feature type="domain" description="N-acetyltransferase" evidence="3">
    <location>
        <begin position="8"/>
        <end position="161"/>
    </location>
</feature>
<sequence>MDSIDRMYSIRLATHEDAQFLPEVEASAGQTFAGHSKFDWIAQGEVQPEENHIECIANGLEWLAVDNHDQPVGFIMAEHLSDSLHIVELSVQQSAQGQGLGKRLIQQVIEFAQSQQIGQVTLTTFRDIPWNAPYYQRLGFSIMEEAQLTRELQDILQHEVDAGFQRIDRCAMQLSVN</sequence>
<name>A0A4R3NPZ0_9GAMM</name>
<dbReference type="InterPro" id="IPR000182">
    <property type="entry name" value="GNAT_dom"/>
</dbReference>
<dbReference type="Pfam" id="PF00583">
    <property type="entry name" value="Acetyltransf_1"/>
    <property type="match status" value="1"/>
</dbReference>
<comment type="caution">
    <text evidence="4">The sequence shown here is derived from an EMBL/GenBank/DDBJ whole genome shotgun (WGS) entry which is preliminary data.</text>
</comment>
<evidence type="ECO:0000313" key="4">
    <source>
        <dbReference type="EMBL" id="TCT36816.1"/>
    </source>
</evidence>
<reference evidence="4 5" key="1">
    <citation type="submission" date="2019-03" db="EMBL/GenBank/DDBJ databases">
        <title>Genomic analyses of the natural microbiome of Caenorhabditis elegans.</title>
        <authorList>
            <person name="Samuel B."/>
        </authorList>
    </citation>
    <scope>NUCLEOTIDE SEQUENCE [LARGE SCALE GENOMIC DNA]</scope>
    <source>
        <strain evidence="4 5">JUb102</strain>
    </source>
</reference>
<dbReference type="EMBL" id="SMAS01000002">
    <property type="protein sequence ID" value="TCT36816.1"/>
    <property type="molecule type" value="Genomic_DNA"/>
</dbReference>
<dbReference type="InterPro" id="IPR016181">
    <property type="entry name" value="Acyl_CoA_acyltransferase"/>
</dbReference>